<protein>
    <recommendedName>
        <fullName evidence="1">Trehalose synthase N-terminal domain-containing protein</fullName>
    </recommendedName>
</protein>
<accession>A0A9W9HPF6</accession>
<dbReference type="InterPro" id="IPR052078">
    <property type="entry name" value="Trehalose_Metab_GTase"/>
</dbReference>
<evidence type="ECO:0000313" key="3">
    <source>
        <dbReference type="Proteomes" id="UP001146351"/>
    </source>
</evidence>
<reference evidence="2" key="2">
    <citation type="journal article" date="2023" name="IMA Fungus">
        <title>Comparative genomic study of the Penicillium genus elucidates a diverse pangenome and 15 lateral gene transfer events.</title>
        <authorList>
            <person name="Petersen C."/>
            <person name="Sorensen T."/>
            <person name="Nielsen M.R."/>
            <person name="Sondergaard T.E."/>
            <person name="Sorensen J.L."/>
            <person name="Fitzpatrick D.A."/>
            <person name="Frisvad J.C."/>
            <person name="Nielsen K.L."/>
        </authorList>
    </citation>
    <scope>NUCLEOTIDE SEQUENCE</scope>
    <source>
        <strain evidence="2">IBT 21917</strain>
    </source>
</reference>
<gene>
    <name evidence="2" type="ORF">N7492_009828</name>
</gene>
<evidence type="ECO:0000313" key="2">
    <source>
        <dbReference type="EMBL" id="KAJ5152548.1"/>
    </source>
</evidence>
<dbReference type="Pfam" id="PF21269">
    <property type="entry name" value="TreT_GT1"/>
    <property type="match status" value="1"/>
</dbReference>
<evidence type="ECO:0000259" key="1">
    <source>
        <dbReference type="Pfam" id="PF21269"/>
    </source>
</evidence>
<reference evidence="2" key="1">
    <citation type="submission" date="2022-11" db="EMBL/GenBank/DDBJ databases">
        <authorList>
            <person name="Petersen C."/>
        </authorList>
    </citation>
    <scope>NUCLEOTIDE SEQUENCE</scope>
    <source>
        <strain evidence="2">IBT 21917</strain>
    </source>
</reference>
<keyword evidence="3" id="KW-1185">Reference proteome</keyword>
<comment type="caution">
    <text evidence="2">The sequence shown here is derived from an EMBL/GenBank/DDBJ whole genome shotgun (WGS) entry which is preliminary data.</text>
</comment>
<dbReference type="PANTHER" id="PTHR47779">
    <property type="entry name" value="SYNTHASE (CCG-9), PUTATIVE (AFU_ORTHOLOGUE AFUA_3G12100)-RELATED"/>
    <property type="match status" value="1"/>
</dbReference>
<name>A0A9W9HPF6_9EURO</name>
<dbReference type="OrthoDB" id="937291at2759"/>
<sequence>MSSWAGSSLAPIYAGLSGITEPSEPKIGIAFSNSTCLVDYLEYRFCNKDLPSEFCDLLIMEMNLYSRTYAEKIVALALPTNIDVRFPEFCPRLWLEIDCIPIVLDHKQISRKRLFGAGNILHSVPGPGNAIQIDQAFHTHFVRRTDFENTVTPHTWSLAHRYAADLRARGVKLAVFSSAIENKEVERGRIALLRLAHCLEIDTRWYTMHPSPRVLRSVEKLHSLLQRPQIREEPLTTDEELQLLNWVERNAERDFLGPNSPLCPPQEGGVDVVVISDPVLSALARISKQQCPTRPVIFSGRIDIHDSQSESTGNKQHDAFRFVWSTLNYADVFACQAPTQLDSRYVPKSKVGYVMASVDRFDEVAKDMAYRDLAFYGRQFNKSCRDSGTAILNYPNEQYIFAQLSPMPSFQQAVSVLQAYQEFLNLLQKFCPAKHPPKLLFAQRRTNSNRNKTFFELLDSYIRHNMAELGDLVCLKQIGPPDQLWNTLLSNTKAVILLSDQEDYEERFLQALQKGKSIIRTKALGPYAFLQSEGDISVVGENDWGAMAQSLLQLETRSNEYRQKVLPQRSEKWDKVTTVGTAVSWLFLASALSNGKQVEPNEKYIDFLAQHG</sequence>
<dbReference type="Gene3D" id="3.40.50.2000">
    <property type="entry name" value="Glycogen Phosphorylase B"/>
    <property type="match status" value="1"/>
</dbReference>
<feature type="domain" description="Trehalose synthase N-terminal" evidence="1">
    <location>
        <begin position="192"/>
        <end position="336"/>
    </location>
</feature>
<dbReference type="PANTHER" id="PTHR47779:SF2">
    <property type="entry name" value="SHOCK TREHALOSE SYNTHASE, PUTATIVE (AFU_ORTHOLOGUE AFUA_5G14780)-RELATED"/>
    <property type="match status" value="1"/>
</dbReference>
<proteinExistence type="predicted"/>
<dbReference type="InterPro" id="IPR049438">
    <property type="entry name" value="TreT_GT1"/>
</dbReference>
<organism evidence="2 3">
    <name type="scientific">Penicillium capsulatum</name>
    <dbReference type="NCBI Taxonomy" id="69766"/>
    <lineage>
        <taxon>Eukaryota</taxon>
        <taxon>Fungi</taxon>
        <taxon>Dikarya</taxon>
        <taxon>Ascomycota</taxon>
        <taxon>Pezizomycotina</taxon>
        <taxon>Eurotiomycetes</taxon>
        <taxon>Eurotiomycetidae</taxon>
        <taxon>Eurotiales</taxon>
        <taxon>Aspergillaceae</taxon>
        <taxon>Penicillium</taxon>
    </lineage>
</organism>
<dbReference type="Proteomes" id="UP001146351">
    <property type="component" value="Unassembled WGS sequence"/>
</dbReference>
<dbReference type="EMBL" id="JAPQKO010000007">
    <property type="protein sequence ID" value="KAJ5152548.1"/>
    <property type="molecule type" value="Genomic_DNA"/>
</dbReference>
<dbReference type="AlphaFoldDB" id="A0A9W9HPF6"/>